<dbReference type="InterPro" id="IPR000595">
    <property type="entry name" value="cNMP-bd_dom"/>
</dbReference>
<evidence type="ECO:0000313" key="7">
    <source>
        <dbReference type="Proteomes" id="UP000245412"/>
    </source>
</evidence>
<dbReference type="SUPFAM" id="SSF51206">
    <property type="entry name" value="cAMP-binding domain-like"/>
    <property type="match status" value="1"/>
</dbReference>
<keyword evidence="1" id="KW-0805">Transcription regulation</keyword>
<reference evidence="6 7" key="1">
    <citation type="submission" date="2018-05" db="EMBL/GenBank/DDBJ databases">
        <authorList>
            <person name="Goeker M."/>
            <person name="Huntemann M."/>
            <person name="Clum A."/>
            <person name="Pillay M."/>
            <person name="Palaniappan K."/>
            <person name="Varghese N."/>
            <person name="Mikhailova N."/>
            <person name="Stamatis D."/>
            <person name="Reddy T."/>
            <person name="Daum C."/>
            <person name="Shapiro N."/>
            <person name="Ivanova N."/>
            <person name="Kyrpides N."/>
            <person name="Woyke T."/>
        </authorList>
    </citation>
    <scope>NUCLEOTIDE SEQUENCE [LARGE SCALE GENOMIC DNA]</scope>
    <source>
        <strain evidence="6 7">DSM 26524</strain>
    </source>
</reference>
<dbReference type="RefSeq" id="WP_257497637.1">
    <property type="nucleotide sequence ID" value="NZ_JANKBI010000004.1"/>
</dbReference>
<dbReference type="InterPro" id="IPR018490">
    <property type="entry name" value="cNMP-bd_dom_sf"/>
</dbReference>
<dbReference type="Gene3D" id="1.10.10.10">
    <property type="entry name" value="Winged helix-like DNA-binding domain superfamily/Winged helix DNA-binding domain"/>
    <property type="match status" value="1"/>
</dbReference>
<dbReference type="Proteomes" id="UP000245412">
    <property type="component" value="Unassembled WGS sequence"/>
</dbReference>
<organism evidence="6 7">
    <name type="scientific">Murimonas intestini</name>
    <dbReference type="NCBI Taxonomy" id="1337051"/>
    <lineage>
        <taxon>Bacteria</taxon>
        <taxon>Bacillati</taxon>
        <taxon>Bacillota</taxon>
        <taxon>Clostridia</taxon>
        <taxon>Lachnospirales</taxon>
        <taxon>Lachnospiraceae</taxon>
        <taxon>Murimonas</taxon>
    </lineage>
</organism>
<gene>
    <name evidence="6" type="ORF">C7383_106251</name>
</gene>
<dbReference type="GO" id="GO:0003677">
    <property type="term" value="F:DNA binding"/>
    <property type="evidence" value="ECO:0007669"/>
    <property type="project" value="UniProtKB-KW"/>
</dbReference>
<dbReference type="AlphaFoldDB" id="A0AB73T457"/>
<dbReference type="EMBL" id="QGGY01000006">
    <property type="protein sequence ID" value="PWJ75681.1"/>
    <property type="molecule type" value="Genomic_DNA"/>
</dbReference>
<sequence>MINLKNAFSSMPVFNDISPSSYAALAACACLKPFLKGEHLFLDKDSVSNVYFMAEGKAALYKLNHLYEKKIIFICGKGDMLNEVILQSQAASINCEIIEDSYVLSFPAPLFLHIMEQDFKLTAAVMDSMALKIRRLYHQLKNTSNNVRGDIRLAAKLWKLSLDYGVPCSEGTMIDISMSITYLAELLGSKRETVSRQVALLSKKGLILYQKNHFIIPDRDALKNYVKET</sequence>
<dbReference type="SMART" id="SM00100">
    <property type="entry name" value="cNMP"/>
    <property type="match status" value="1"/>
</dbReference>
<dbReference type="GO" id="GO:0006355">
    <property type="term" value="P:regulation of DNA-templated transcription"/>
    <property type="evidence" value="ECO:0007669"/>
    <property type="project" value="InterPro"/>
</dbReference>
<keyword evidence="2" id="KW-0238">DNA-binding</keyword>
<dbReference type="CDD" id="cd00038">
    <property type="entry name" value="CAP_ED"/>
    <property type="match status" value="1"/>
</dbReference>
<dbReference type="Pfam" id="PF00027">
    <property type="entry name" value="cNMP_binding"/>
    <property type="match status" value="1"/>
</dbReference>
<dbReference type="PROSITE" id="PS51063">
    <property type="entry name" value="HTH_CRP_2"/>
    <property type="match status" value="1"/>
</dbReference>
<dbReference type="PROSITE" id="PS51257">
    <property type="entry name" value="PROKAR_LIPOPROTEIN"/>
    <property type="match status" value="1"/>
</dbReference>
<dbReference type="Gene3D" id="2.60.120.10">
    <property type="entry name" value="Jelly Rolls"/>
    <property type="match status" value="1"/>
</dbReference>
<accession>A0AB73T457</accession>
<feature type="domain" description="Cyclic nucleotide-binding" evidence="4">
    <location>
        <begin position="13"/>
        <end position="86"/>
    </location>
</feature>
<dbReference type="SUPFAM" id="SSF46785">
    <property type="entry name" value="Winged helix' DNA-binding domain"/>
    <property type="match status" value="1"/>
</dbReference>
<keyword evidence="3" id="KW-0804">Transcription</keyword>
<feature type="domain" description="HTH crp-type" evidence="5">
    <location>
        <begin position="145"/>
        <end position="220"/>
    </location>
</feature>
<dbReference type="InterPro" id="IPR012318">
    <property type="entry name" value="HTH_CRP"/>
</dbReference>
<dbReference type="PROSITE" id="PS50042">
    <property type="entry name" value="CNMP_BINDING_3"/>
    <property type="match status" value="1"/>
</dbReference>
<dbReference type="Pfam" id="PF13545">
    <property type="entry name" value="HTH_Crp_2"/>
    <property type="match status" value="1"/>
</dbReference>
<comment type="caution">
    <text evidence="6">The sequence shown here is derived from an EMBL/GenBank/DDBJ whole genome shotgun (WGS) entry which is preliminary data.</text>
</comment>
<proteinExistence type="predicted"/>
<evidence type="ECO:0000313" key="6">
    <source>
        <dbReference type="EMBL" id="PWJ75681.1"/>
    </source>
</evidence>
<dbReference type="InterPro" id="IPR014710">
    <property type="entry name" value="RmlC-like_jellyroll"/>
</dbReference>
<name>A0AB73T457_9FIRM</name>
<evidence type="ECO:0000259" key="4">
    <source>
        <dbReference type="PROSITE" id="PS50042"/>
    </source>
</evidence>
<evidence type="ECO:0000259" key="5">
    <source>
        <dbReference type="PROSITE" id="PS51063"/>
    </source>
</evidence>
<dbReference type="InterPro" id="IPR036390">
    <property type="entry name" value="WH_DNA-bd_sf"/>
</dbReference>
<dbReference type="InterPro" id="IPR036388">
    <property type="entry name" value="WH-like_DNA-bd_sf"/>
</dbReference>
<protein>
    <submittedName>
        <fullName evidence="6">CRP-like cAMP-binding protein</fullName>
    </submittedName>
</protein>
<dbReference type="SMART" id="SM00419">
    <property type="entry name" value="HTH_CRP"/>
    <property type="match status" value="1"/>
</dbReference>
<keyword evidence="7" id="KW-1185">Reference proteome</keyword>
<evidence type="ECO:0000256" key="3">
    <source>
        <dbReference type="ARBA" id="ARBA00023163"/>
    </source>
</evidence>
<evidence type="ECO:0000256" key="1">
    <source>
        <dbReference type="ARBA" id="ARBA00023015"/>
    </source>
</evidence>
<evidence type="ECO:0000256" key="2">
    <source>
        <dbReference type="ARBA" id="ARBA00023125"/>
    </source>
</evidence>